<evidence type="ECO:0000313" key="4">
    <source>
        <dbReference type="Proteomes" id="UP000431901"/>
    </source>
</evidence>
<dbReference type="PANTHER" id="PTHR48125">
    <property type="entry name" value="LP07818P1"/>
    <property type="match status" value="1"/>
</dbReference>
<dbReference type="RefSeq" id="WP_161104096.1">
    <property type="nucleotide sequence ID" value="NZ_JBHLYI010000004.1"/>
</dbReference>
<feature type="compositionally biased region" description="Pro residues" evidence="1">
    <location>
        <begin position="197"/>
        <end position="215"/>
    </location>
</feature>
<reference evidence="3 4" key="1">
    <citation type="submission" date="2019-12" db="EMBL/GenBank/DDBJ databases">
        <title>Nocardia macrotermitis sp. nov. and Nocardia aurantia sp. nov., isolated from the gut of the fungus growing-termite Macrotermes natalensis.</title>
        <authorList>
            <person name="Christine B."/>
            <person name="Rene B."/>
        </authorList>
    </citation>
    <scope>NUCLEOTIDE SEQUENCE [LARGE SCALE GENOMIC DNA]</scope>
    <source>
        <strain evidence="3 4">DSM 102126</strain>
    </source>
</reference>
<gene>
    <name evidence="3" type="ORF">GQ466_17830</name>
</gene>
<dbReference type="Proteomes" id="UP000431901">
    <property type="component" value="Unassembled WGS sequence"/>
</dbReference>
<feature type="transmembrane region" description="Helical" evidence="2">
    <location>
        <begin position="155"/>
        <end position="177"/>
    </location>
</feature>
<proteinExistence type="predicted"/>
<keyword evidence="4" id="KW-1185">Reference proteome</keyword>
<evidence type="ECO:0000313" key="3">
    <source>
        <dbReference type="EMBL" id="MXQ65884.1"/>
    </source>
</evidence>
<comment type="caution">
    <text evidence="3">The sequence shown here is derived from an EMBL/GenBank/DDBJ whole genome shotgun (WGS) entry which is preliminary data.</text>
</comment>
<accession>A0A6I4WFW4</accession>
<feature type="transmembrane region" description="Helical" evidence="2">
    <location>
        <begin position="76"/>
        <end position="99"/>
    </location>
</feature>
<keyword evidence="2" id="KW-1133">Transmembrane helix</keyword>
<dbReference type="PANTHER" id="PTHR48125:SF12">
    <property type="entry name" value="AT HOOK TRANSCRIPTION FACTOR FAMILY-RELATED"/>
    <property type="match status" value="1"/>
</dbReference>
<dbReference type="EMBL" id="WUTW01000003">
    <property type="protein sequence ID" value="MXQ65884.1"/>
    <property type="molecule type" value="Genomic_DNA"/>
</dbReference>
<evidence type="ECO:0000256" key="2">
    <source>
        <dbReference type="SAM" id="Phobius"/>
    </source>
</evidence>
<keyword evidence="2" id="KW-0472">Membrane</keyword>
<sequence>MTFRPPASPPGPPAPRAFLIGLATVLPLVVLAVLFGNPWFRDWWFRQHEFRNDYLQPIQSVSFLDWGFTRYGQPPMGYVVIDLFGTLLALGLTVLLAALAGRTVDPRRGAFGALVSGWWAALVACGLGGFVKGLATFQYDDLPAPARLLWSATESGLAFGFFYGWLGGLAALLAFLVGRGRTPRAAGYPAGAPYAPPPAPPAAPYGPPGAPPAAPPGWGGPGTPPPYPQPGWGGPQPPPAPRGDGPPPPA</sequence>
<feature type="transmembrane region" description="Helical" evidence="2">
    <location>
        <begin position="18"/>
        <end position="40"/>
    </location>
</feature>
<keyword evidence="2" id="KW-0812">Transmembrane</keyword>
<dbReference type="AlphaFoldDB" id="A0A6I4WFW4"/>
<feature type="compositionally biased region" description="Pro residues" evidence="1">
    <location>
        <begin position="222"/>
        <end position="250"/>
    </location>
</feature>
<organism evidence="3 4">
    <name type="scientific">Actinomadura rayongensis</name>
    <dbReference type="NCBI Taxonomy" id="1429076"/>
    <lineage>
        <taxon>Bacteria</taxon>
        <taxon>Bacillati</taxon>
        <taxon>Actinomycetota</taxon>
        <taxon>Actinomycetes</taxon>
        <taxon>Streptosporangiales</taxon>
        <taxon>Thermomonosporaceae</taxon>
        <taxon>Actinomadura</taxon>
    </lineage>
</organism>
<feature type="region of interest" description="Disordered" evidence="1">
    <location>
        <begin position="197"/>
        <end position="250"/>
    </location>
</feature>
<feature type="transmembrane region" description="Helical" evidence="2">
    <location>
        <begin position="111"/>
        <end position="135"/>
    </location>
</feature>
<name>A0A6I4WFW4_9ACTN</name>
<evidence type="ECO:0000256" key="1">
    <source>
        <dbReference type="SAM" id="MobiDB-lite"/>
    </source>
</evidence>
<dbReference type="OrthoDB" id="3483294at2"/>
<protein>
    <submittedName>
        <fullName evidence="3">Uncharacterized protein</fullName>
    </submittedName>
</protein>